<evidence type="ECO:0000313" key="3">
    <source>
        <dbReference type="EMBL" id="OHS93026.1"/>
    </source>
</evidence>
<dbReference type="GeneID" id="94848033"/>
<dbReference type="SMART" id="SM01372">
    <property type="entry name" value="E2F_TDP"/>
    <property type="match status" value="2"/>
</dbReference>
<dbReference type="GO" id="GO:0005634">
    <property type="term" value="C:nucleus"/>
    <property type="evidence" value="ECO:0007669"/>
    <property type="project" value="UniProtKB-SubCell"/>
</dbReference>
<dbReference type="VEuPathDB" id="TrichDB:TRFO_40649"/>
<accession>A0A1J4J0T6</accession>
<name>A0A1J4J0T6_9EUKA</name>
<keyword evidence="4" id="KW-1185">Reference proteome</keyword>
<evidence type="ECO:0000313" key="4">
    <source>
        <dbReference type="Proteomes" id="UP000179807"/>
    </source>
</evidence>
<comment type="subcellular location">
    <subcellularLocation>
        <location evidence="1">Nucleus</location>
    </subcellularLocation>
</comment>
<dbReference type="GO" id="GO:0003677">
    <property type="term" value="F:DNA binding"/>
    <property type="evidence" value="ECO:0007669"/>
    <property type="project" value="UniProtKB-KW"/>
</dbReference>
<sequence>MEYPYAQFTPIVKGIRATGLKARVGKLSKSCSPVQPQSIVPVVPSSSSSASSSTSNVFRQLIYESEKYKPRNITIMAIAREYNIQHRRVYDFYNLLTALGVCKIMQKGQLSWVGLSAIEPTLMQAYASVEADSANKKDIKEVFNVGSSPSLGSLAINFIKMYFYLNVDTISMRKVSKIFHDGKADMKSLERRLYLVLNFLEIIGIVSHASKTGVYKLNIDRECIISYAWAMRKNATEATLDLSLECLLNRFDSTYLNTLYGVRQAVFDSICV</sequence>
<comment type="caution">
    <text evidence="3">The sequence shown here is derived from an EMBL/GenBank/DDBJ whole genome shotgun (WGS) entry which is preliminary data.</text>
</comment>
<evidence type="ECO:0000259" key="2">
    <source>
        <dbReference type="SMART" id="SM01372"/>
    </source>
</evidence>
<keyword evidence="1" id="KW-0805">Transcription regulation</keyword>
<reference evidence="3" key="1">
    <citation type="submission" date="2016-10" db="EMBL/GenBank/DDBJ databases">
        <authorList>
            <person name="Benchimol M."/>
            <person name="Almeida L.G."/>
            <person name="Vasconcelos A.T."/>
            <person name="Perreira-Neves A."/>
            <person name="Rosa I.A."/>
            <person name="Tasca T."/>
            <person name="Bogo M.R."/>
            <person name="de Souza W."/>
        </authorList>
    </citation>
    <scope>NUCLEOTIDE SEQUENCE [LARGE SCALE GENOMIC DNA]</scope>
    <source>
        <strain evidence="3">K</strain>
    </source>
</reference>
<organism evidence="3 4">
    <name type="scientific">Tritrichomonas foetus</name>
    <dbReference type="NCBI Taxonomy" id="1144522"/>
    <lineage>
        <taxon>Eukaryota</taxon>
        <taxon>Metamonada</taxon>
        <taxon>Parabasalia</taxon>
        <taxon>Tritrichomonadida</taxon>
        <taxon>Tritrichomonadidae</taxon>
        <taxon>Tritrichomonas</taxon>
    </lineage>
</organism>
<proteinExistence type="inferred from homology"/>
<keyword evidence="1" id="KW-0804">Transcription</keyword>
<protein>
    <recommendedName>
        <fullName evidence="2">E2F/DP family winged-helix DNA-binding domain-containing protein</fullName>
    </recommendedName>
</protein>
<dbReference type="InterPro" id="IPR003316">
    <property type="entry name" value="E2F_WHTH_DNA-bd_dom"/>
</dbReference>
<dbReference type="InterPro" id="IPR036390">
    <property type="entry name" value="WH_DNA-bd_sf"/>
</dbReference>
<evidence type="ECO:0000256" key="1">
    <source>
        <dbReference type="RuleBase" id="RU003796"/>
    </source>
</evidence>
<dbReference type="GO" id="GO:0005667">
    <property type="term" value="C:transcription regulator complex"/>
    <property type="evidence" value="ECO:0007669"/>
    <property type="project" value="InterPro"/>
</dbReference>
<dbReference type="AlphaFoldDB" id="A0A1J4J0T6"/>
<keyword evidence="1" id="KW-0539">Nucleus</keyword>
<gene>
    <name evidence="3" type="ORF">TRFO_40649</name>
</gene>
<dbReference type="InterPro" id="IPR036388">
    <property type="entry name" value="WH-like_DNA-bd_sf"/>
</dbReference>
<dbReference type="GO" id="GO:0006355">
    <property type="term" value="P:regulation of DNA-templated transcription"/>
    <property type="evidence" value="ECO:0007669"/>
    <property type="project" value="InterPro"/>
</dbReference>
<comment type="similarity">
    <text evidence="1">Belongs to the E2F/DP family.</text>
</comment>
<dbReference type="Proteomes" id="UP000179807">
    <property type="component" value="Unassembled WGS sequence"/>
</dbReference>
<keyword evidence="1" id="KW-0238">DNA-binding</keyword>
<feature type="domain" description="E2F/DP family winged-helix DNA-binding" evidence="2">
    <location>
        <begin position="45"/>
        <end position="114"/>
    </location>
</feature>
<dbReference type="Pfam" id="PF02319">
    <property type="entry name" value="WHD_E2F_TDP"/>
    <property type="match status" value="1"/>
</dbReference>
<dbReference type="RefSeq" id="XP_068346163.1">
    <property type="nucleotide sequence ID" value="XM_068513329.1"/>
</dbReference>
<dbReference type="Gene3D" id="1.10.10.10">
    <property type="entry name" value="Winged helix-like DNA-binding domain superfamily/Winged helix DNA-binding domain"/>
    <property type="match status" value="2"/>
</dbReference>
<dbReference type="SUPFAM" id="SSF46785">
    <property type="entry name" value="Winged helix' DNA-binding domain"/>
    <property type="match status" value="1"/>
</dbReference>
<feature type="domain" description="E2F/DP family winged-helix DNA-binding" evidence="2">
    <location>
        <begin position="146"/>
        <end position="218"/>
    </location>
</feature>
<dbReference type="EMBL" id="MLAK01001441">
    <property type="protein sequence ID" value="OHS93026.1"/>
    <property type="molecule type" value="Genomic_DNA"/>
</dbReference>